<dbReference type="Proteomes" id="UP000256514">
    <property type="component" value="Unassembled WGS sequence"/>
</dbReference>
<dbReference type="EMBL" id="NXLT01000003">
    <property type="protein sequence ID" value="RDU67373.1"/>
    <property type="molecule type" value="Genomic_DNA"/>
</dbReference>
<comment type="caution">
    <text evidence="6">The sequence shown here is derived from an EMBL/GenBank/DDBJ whole genome shotgun (WGS) entry which is preliminary data.</text>
</comment>
<gene>
    <name evidence="6" type="ORF">CQA54_05225</name>
</gene>
<accession>A0A3D8IQK3</accession>
<evidence type="ECO:0000256" key="2">
    <source>
        <dbReference type="ARBA" id="ARBA00012254"/>
    </source>
</evidence>
<dbReference type="PANTHER" id="PTHR43369:SF2">
    <property type="entry name" value="PHOSPHORIBOSYLGLYCINAMIDE FORMYLTRANSFERASE"/>
    <property type="match status" value="1"/>
</dbReference>
<evidence type="ECO:0000313" key="7">
    <source>
        <dbReference type="Proteomes" id="UP000256514"/>
    </source>
</evidence>
<dbReference type="InterPro" id="IPR002376">
    <property type="entry name" value="Formyl_transf_N"/>
</dbReference>
<dbReference type="SUPFAM" id="SSF53328">
    <property type="entry name" value="Formyltransferase"/>
    <property type="match status" value="1"/>
</dbReference>
<protein>
    <recommendedName>
        <fullName evidence="2">phosphoribosylglycinamide formyltransferase 1</fullName>
        <ecNumber evidence="2">2.1.2.2</ecNumber>
    </recommendedName>
</protein>
<dbReference type="GO" id="GO:0006189">
    <property type="term" value="P:'de novo' IMP biosynthetic process"/>
    <property type="evidence" value="ECO:0007669"/>
    <property type="project" value="TreeGrafter"/>
</dbReference>
<evidence type="ECO:0000256" key="4">
    <source>
        <dbReference type="ARBA" id="ARBA00022755"/>
    </source>
</evidence>
<dbReference type="Gene3D" id="3.40.50.170">
    <property type="entry name" value="Formyl transferase, N-terminal domain"/>
    <property type="match status" value="1"/>
</dbReference>
<organism evidence="6 7">
    <name type="scientific">Helicobacter equorum</name>
    <dbReference type="NCBI Taxonomy" id="361872"/>
    <lineage>
        <taxon>Bacteria</taxon>
        <taxon>Pseudomonadati</taxon>
        <taxon>Campylobacterota</taxon>
        <taxon>Epsilonproteobacteria</taxon>
        <taxon>Campylobacterales</taxon>
        <taxon>Helicobacteraceae</taxon>
        <taxon>Helicobacter</taxon>
    </lineage>
</organism>
<name>A0A3D8IQK3_9HELI</name>
<comment type="pathway">
    <text evidence="1">Purine metabolism; IMP biosynthesis via de novo pathway; N(2)-formyl-N(1)-(5-phospho-D-ribosyl)glycinamide from N(1)-(5-phospho-D-ribosyl)glycinamide (10-formyl THF route): step 1/1.</text>
</comment>
<keyword evidence="4" id="KW-0658">Purine biosynthesis</keyword>
<evidence type="ECO:0000313" key="6">
    <source>
        <dbReference type="EMBL" id="RDU67373.1"/>
    </source>
</evidence>
<dbReference type="RefSeq" id="WP_115571086.1">
    <property type="nucleotide sequence ID" value="NZ_NXLT01000003.1"/>
</dbReference>
<proteinExistence type="predicted"/>
<keyword evidence="3 6" id="KW-0808">Transferase</keyword>
<dbReference type="OrthoDB" id="9806170at2"/>
<dbReference type="AlphaFoldDB" id="A0A3D8IQK3"/>
<evidence type="ECO:0000256" key="3">
    <source>
        <dbReference type="ARBA" id="ARBA00022679"/>
    </source>
</evidence>
<feature type="domain" description="Formyl transferase N-terminal" evidence="5">
    <location>
        <begin position="5"/>
        <end position="189"/>
    </location>
</feature>
<dbReference type="PANTHER" id="PTHR43369">
    <property type="entry name" value="PHOSPHORIBOSYLGLYCINAMIDE FORMYLTRANSFERASE"/>
    <property type="match status" value="1"/>
</dbReference>
<dbReference type="InterPro" id="IPR036477">
    <property type="entry name" value="Formyl_transf_N_sf"/>
</dbReference>
<dbReference type="EC" id="2.1.2.2" evidence="2"/>
<dbReference type="GO" id="GO:0005737">
    <property type="term" value="C:cytoplasm"/>
    <property type="evidence" value="ECO:0007669"/>
    <property type="project" value="TreeGrafter"/>
</dbReference>
<evidence type="ECO:0000256" key="1">
    <source>
        <dbReference type="ARBA" id="ARBA00005054"/>
    </source>
</evidence>
<keyword evidence="7" id="KW-1185">Reference proteome</keyword>
<dbReference type="GO" id="GO:0004644">
    <property type="term" value="F:phosphoribosylglycinamide formyltransferase activity"/>
    <property type="evidence" value="ECO:0007669"/>
    <property type="project" value="UniProtKB-EC"/>
</dbReference>
<evidence type="ECO:0000259" key="5">
    <source>
        <dbReference type="Pfam" id="PF00551"/>
    </source>
</evidence>
<reference evidence="6 7" key="1">
    <citation type="submission" date="2018-04" db="EMBL/GenBank/DDBJ databases">
        <title>Novel Campyloabacter and Helicobacter Species and Strains.</title>
        <authorList>
            <person name="Mannion A.J."/>
            <person name="Shen Z."/>
            <person name="Fox J.G."/>
        </authorList>
    </citation>
    <scope>NUCLEOTIDE SEQUENCE [LARGE SCALE GENOMIC DNA]</scope>
    <source>
        <strain evidence="6 7">MIT 12-6600</strain>
    </source>
</reference>
<dbReference type="Pfam" id="PF00551">
    <property type="entry name" value="Formyl_trans_N"/>
    <property type="match status" value="1"/>
</dbReference>
<sequence length="199" mass="22551">MKTHKLFILFSGTGSNMINLIRTLHLREFVDNTGCACRIEVVGTLCNNPQAKGIQALQEFHIPCVVLSHKGLERHEYDTLLVREIKRYNPTLCVLSGFMRILTPIFTQHIRAINIHPSFLPYHKGAHAIKDSFESTQDFGGVSVHWVSEELDSGTIIMQEKLPKIAGESLQDFESKIHTLEYKLFPQALLEALGLRARN</sequence>